<dbReference type="InterPro" id="IPR002156">
    <property type="entry name" value="RNaseH_domain"/>
</dbReference>
<dbReference type="GO" id="GO:0004523">
    <property type="term" value="F:RNA-DNA hybrid ribonuclease activity"/>
    <property type="evidence" value="ECO:0007669"/>
    <property type="project" value="InterPro"/>
</dbReference>
<accession>A0A803LJT5</accession>
<keyword evidence="3" id="KW-1185">Reference proteome</keyword>
<evidence type="ECO:0000259" key="1">
    <source>
        <dbReference type="Pfam" id="PF13456"/>
    </source>
</evidence>
<protein>
    <recommendedName>
        <fullName evidence="1">RNase H type-1 domain-containing protein</fullName>
    </recommendedName>
</protein>
<dbReference type="Pfam" id="PF13456">
    <property type="entry name" value="RVT_3"/>
    <property type="match status" value="1"/>
</dbReference>
<dbReference type="GO" id="GO:0003676">
    <property type="term" value="F:nucleic acid binding"/>
    <property type="evidence" value="ECO:0007669"/>
    <property type="project" value="InterPro"/>
</dbReference>
<dbReference type="Proteomes" id="UP000596660">
    <property type="component" value="Unplaced"/>
</dbReference>
<dbReference type="EnsemblPlants" id="AUR62014232-RA">
    <property type="protein sequence ID" value="AUR62014232-RA:cds"/>
    <property type="gene ID" value="AUR62014232"/>
</dbReference>
<dbReference type="AlphaFoldDB" id="A0A803LJT5"/>
<reference evidence="2" key="2">
    <citation type="submission" date="2021-03" db="UniProtKB">
        <authorList>
            <consortium name="EnsemblPlants"/>
        </authorList>
    </citation>
    <scope>IDENTIFICATION</scope>
</reference>
<dbReference type="Gramene" id="AUR62014232-RA">
    <property type="protein sequence ID" value="AUR62014232-RA:cds"/>
    <property type="gene ID" value="AUR62014232"/>
</dbReference>
<feature type="domain" description="RNase H type-1" evidence="1">
    <location>
        <begin position="17"/>
        <end position="63"/>
    </location>
</feature>
<organism evidence="2 3">
    <name type="scientific">Chenopodium quinoa</name>
    <name type="common">Quinoa</name>
    <dbReference type="NCBI Taxonomy" id="63459"/>
    <lineage>
        <taxon>Eukaryota</taxon>
        <taxon>Viridiplantae</taxon>
        <taxon>Streptophyta</taxon>
        <taxon>Embryophyta</taxon>
        <taxon>Tracheophyta</taxon>
        <taxon>Spermatophyta</taxon>
        <taxon>Magnoliopsida</taxon>
        <taxon>eudicotyledons</taxon>
        <taxon>Gunneridae</taxon>
        <taxon>Pentapetalae</taxon>
        <taxon>Caryophyllales</taxon>
        <taxon>Chenopodiaceae</taxon>
        <taxon>Chenopodioideae</taxon>
        <taxon>Atripliceae</taxon>
        <taxon>Chenopodium</taxon>
    </lineage>
</organism>
<proteinExistence type="predicted"/>
<evidence type="ECO:0000313" key="3">
    <source>
        <dbReference type="Proteomes" id="UP000596660"/>
    </source>
</evidence>
<reference evidence="2" key="1">
    <citation type="journal article" date="2017" name="Nature">
        <title>The genome of Chenopodium quinoa.</title>
        <authorList>
            <person name="Jarvis D.E."/>
            <person name="Ho Y.S."/>
            <person name="Lightfoot D.J."/>
            <person name="Schmoeckel S.M."/>
            <person name="Li B."/>
            <person name="Borm T.J.A."/>
            <person name="Ohyanagi H."/>
            <person name="Mineta K."/>
            <person name="Michell C.T."/>
            <person name="Saber N."/>
            <person name="Kharbatia N.M."/>
            <person name="Rupper R.R."/>
            <person name="Sharp A.R."/>
            <person name="Dally N."/>
            <person name="Boughton B.A."/>
            <person name="Woo Y.H."/>
            <person name="Gao G."/>
            <person name="Schijlen E.G.W.M."/>
            <person name="Guo X."/>
            <person name="Momin A.A."/>
            <person name="Negrao S."/>
            <person name="Al-Babili S."/>
            <person name="Gehring C."/>
            <person name="Roessner U."/>
            <person name="Jung C."/>
            <person name="Murphy K."/>
            <person name="Arold S.T."/>
            <person name="Gojobori T."/>
            <person name="van der Linden C.G."/>
            <person name="van Loo E.N."/>
            <person name="Jellen E.N."/>
            <person name="Maughan P.J."/>
            <person name="Tester M."/>
        </authorList>
    </citation>
    <scope>NUCLEOTIDE SEQUENCE [LARGE SCALE GENOMIC DNA]</scope>
    <source>
        <strain evidence="2">cv. PI 614886</strain>
    </source>
</reference>
<sequence>MWRGEYTTEIGEALALLDKGKKENSIFGMILNDICHFTDQCNSISFAFVRRNGNKDAHALAKLSLSLGVLNVWLEDIPTAVMSIVADDIT</sequence>
<evidence type="ECO:0000313" key="2">
    <source>
        <dbReference type="EnsemblPlants" id="AUR62014232-RA:cds"/>
    </source>
</evidence>
<name>A0A803LJT5_CHEQI</name>